<dbReference type="EMBL" id="CP090037">
    <property type="protein sequence ID" value="UPL00313.1"/>
    <property type="molecule type" value="Genomic_DNA"/>
</dbReference>
<proteinExistence type="predicted"/>
<organism evidence="1 2">
    <name type="scientific">Fusarium solani subsp. cucurbitae</name>
    <name type="common">Neocosmosporum cucurbitae</name>
    <dbReference type="NCBI Taxonomy" id="2747967"/>
    <lineage>
        <taxon>Eukaryota</taxon>
        <taxon>Fungi</taxon>
        <taxon>Dikarya</taxon>
        <taxon>Ascomycota</taxon>
        <taxon>Pezizomycotina</taxon>
        <taxon>Sordariomycetes</taxon>
        <taxon>Hypocreomycetidae</taxon>
        <taxon>Hypocreales</taxon>
        <taxon>Nectriaceae</taxon>
        <taxon>Fusarium</taxon>
        <taxon>Fusarium solani species complex</taxon>
    </lineage>
</organism>
<evidence type="ECO:0000313" key="2">
    <source>
        <dbReference type="Proteomes" id="UP000830768"/>
    </source>
</evidence>
<gene>
    <name evidence="1" type="ORF">LCI18_011247</name>
</gene>
<evidence type="ECO:0000313" key="1">
    <source>
        <dbReference type="EMBL" id="UPL00313.1"/>
    </source>
</evidence>
<protein>
    <submittedName>
        <fullName evidence="1">Uncharacterized protein</fullName>
    </submittedName>
</protein>
<accession>A0ACD3ZGV8</accession>
<name>A0ACD3ZGV8_FUSSC</name>
<sequence length="433" mass="47651">MINHPSNGSSIVFYCRPIYSPSTPSASMKSVSVIQCVTVALLAEFALGQPQKPMRQGTSDFIQRSIFSHRPALFASIDEPGQHVYDDFQDDIPFEGIAYFAHLNKTNCFSPTSDGTFDIGIVGAPFDLGVTYRPGARFGPAAARTGSRRLSPSMGYSMDHGVNPFRNWASVVDCGDIKNTPFDKLQAIHELQKGWEAIAARKVYNTDKGNVPRIISIGGDHTISLPAIRALHKTWGRVAVLHFDSHLDSWDPKQLGGGLTKYAEVTHGSMFHILHEEGLLSTKSNMHLGSRSKLFDEKYDLENDARCGFSYIRAREIDSSGVEDIVNKIVKTVGDEYVYLSIDIDVLDPAFSNACIVIAFAPATGTIEPGGWTSRELLRILDGLSKFGVKIVGSDVVEFTPAYDNMAETTGILVSELVYEILQWMINVPVHLE</sequence>
<reference evidence="1" key="1">
    <citation type="submission" date="2021-11" db="EMBL/GenBank/DDBJ databases">
        <title>Fusarium solani-melongenae Genome sequencing and assembly.</title>
        <authorList>
            <person name="Xie S."/>
            <person name="Huang L."/>
            <person name="Zhang X."/>
        </authorList>
    </citation>
    <scope>NUCLEOTIDE SEQUENCE</scope>
    <source>
        <strain evidence="1">CRI 24-3</strain>
    </source>
</reference>
<dbReference type="Proteomes" id="UP000830768">
    <property type="component" value="Chromosome 9"/>
</dbReference>
<keyword evidence="2" id="KW-1185">Reference proteome</keyword>